<dbReference type="SUPFAM" id="SSF52047">
    <property type="entry name" value="RNI-like"/>
    <property type="match status" value="1"/>
</dbReference>
<dbReference type="PANTHER" id="PTHR10630:SF3">
    <property type="entry name" value="MONOCYTE DIFFERENTIATION ANTIGEN CD14"/>
    <property type="match status" value="1"/>
</dbReference>
<evidence type="ECO:0000256" key="21">
    <source>
        <dbReference type="SAM" id="MobiDB-lite"/>
    </source>
</evidence>
<dbReference type="GO" id="GO:0005794">
    <property type="term" value="C:Golgi apparatus"/>
    <property type="evidence" value="ECO:0007669"/>
    <property type="project" value="UniProtKB-SubCell"/>
</dbReference>
<organism evidence="22 23">
    <name type="scientific">Ornithorhynchus anatinus</name>
    <name type="common">Duckbill platypus</name>
    <dbReference type="NCBI Taxonomy" id="9258"/>
    <lineage>
        <taxon>Eukaryota</taxon>
        <taxon>Metazoa</taxon>
        <taxon>Chordata</taxon>
        <taxon>Craniata</taxon>
        <taxon>Vertebrata</taxon>
        <taxon>Euteleostomi</taxon>
        <taxon>Mammalia</taxon>
        <taxon>Monotremata</taxon>
        <taxon>Ornithorhynchidae</taxon>
        <taxon>Ornithorhynchus</taxon>
    </lineage>
</organism>
<dbReference type="GO" id="GO:0046696">
    <property type="term" value="C:lipopolysaccharide receptor complex"/>
    <property type="evidence" value="ECO:0000318"/>
    <property type="project" value="GO_Central"/>
</dbReference>
<keyword evidence="14" id="KW-0333">Golgi apparatus</keyword>
<name>A0A6I8P5B9_ORNAN</name>
<keyword evidence="8" id="KW-0399">Innate immunity</keyword>
<dbReference type="GO" id="GO:0006954">
    <property type="term" value="P:inflammatory response"/>
    <property type="evidence" value="ECO:0007669"/>
    <property type="project" value="UniProtKB-KW"/>
</dbReference>
<evidence type="ECO:0000256" key="10">
    <source>
        <dbReference type="ARBA" id="ARBA00022622"/>
    </source>
</evidence>
<keyword evidence="9" id="KW-0433">Leucine-rich repeat</keyword>
<dbReference type="InParanoid" id="A0A6I8P5B9"/>
<feature type="compositionally biased region" description="Basic and acidic residues" evidence="21">
    <location>
        <begin position="55"/>
        <end position="68"/>
    </location>
</feature>
<keyword evidence="6" id="KW-1003">Cell membrane</keyword>
<dbReference type="InterPro" id="IPR032675">
    <property type="entry name" value="LRR_dom_sf"/>
</dbReference>
<dbReference type="Bgee" id="ENSOANG00000036493">
    <property type="expression patterns" value="Expressed in ovary and 7 other cell types or tissues"/>
</dbReference>
<evidence type="ECO:0000256" key="5">
    <source>
        <dbReference type="ARBA" id="ARBA00020237"/>
    </source>
</evidence>
<keyword evidence="23" id="KW-1185">Reference proteome</keyword>
<keyword evidence="17" id="KW-0325">Glycoprotein</keyword>
<protein>
    <recommendedName>
        <fullName evidence="5">Monocyte differentiation antigen CD14</fullName>
    </recommendedName>
    <alternativeName>
        <fullName evidence="20">Myeloid cell-specific leucine-rich glycoprotein</fullName>
    </alternativeName>
</protein>
<gene>
    <name evidence="22" type="primary">CD14</name>
</gene>
<evidence type="ECO:0000256" key="9">
    <source>
        <dbReference type="ARBA" id="ARBA00022614"/>
    </source>
</evidence>
<evidence type="ECO:0000256" key="19">
    <source>
        <dbReference type="ARBA" id="ARBA00023288"/>
    </source>
</evidence>
<reference evidence="22 23" key="1">
    <citation type="journal article" date="2008" name="Nature">
        <title>Genome analysis of the platypus reveals unique signatures of evolution.</title>
        <authorList>
            <person name="Warren W.C."/>
            <person name="Hillier L.W."/>
            <person name="Marshall Graves J.A."/>
            <person name="Birney E."/>
            <person name="Ponting C.P."/>
            <person name="Grutzner F."/>
            <person name="Belov K."/>
            <person name="Miller W."/>
            <person name="Clarke L."/>
            <person name="Chinwalla A.T."/>
            <person name="Yang S.P."/>
            <person name="Heger A."/>
            <person name="Locke D.P."/>
            <person name="Miethke P."/>
            <person name="Waters P.D."/>
            <person name="Veyrunes F."/>
            <person name="Fulton L."/>
            <person name="Fulton B."/>
            <person name="Graves T."/>
            <person name="Wallis J."/>
            <person name="Puente X.S."/>
            <person name="Lopez-Otin C."/>
            <person name="Ordonez G.R."/>
            <person name="Eichler E.E."/>
            <person name="Chen L."/>
            <person name="Cheng Z."/>
            <person name="Deakin J.E."/>
            <person name="Alsop A."/>
            <person name="Thompson K."/>
            <person name="Kirby P."/>
            <person name="Papenfuss A.T."/>
            <person name="Wakefield M.J."/>
            <person name="Olender T."/>
            <person name="Lancet D."/>
            <person name="Huttley G.A."/>
            <person name="Smit A.F."/>
            <person name="Pask A."/>
            <person name="Temple-Smith P."/>
            <person name="Batzer M.A."/>
            <person name="Walker J.A."/>
            <person name="Konkel M.K."/>
            <person name="Harris R.S."/>
            <person name="Whittington C.M."/>
            <person name="Wong E.S."/>
            <person name="Gemmell N.J."/>
            <person name="Buschiazzo E."/>
            <person name="Vargas Jentzsch I.M."/>
            <person name="Merkel A."/>
            <person name="Schmitz J."/>
            <person name="Zemann A."/>
            <person name="Churakov G."/>
            <person name="Kriegs J.O."/>
            <person name="Brosius J."/>
            <person name="Murchison E.P."/>
            <person name="Sachidanandam R."/>
            <person name="Smith C."/>
            <person name="Hannon G.J."/>
            <person name="Tsend-Ayush E."/>
            <person name="McMillan D."/>
            <person name="Attenborough R."/>
            <person name="Rens W."/>
            <person name="Ferguson-Smith M."/>
            <person name="Lefevre C.M."/>
            <person name="Sharp J.A."/>
            <person name="Nicholas K.R."/>
            <person name="Ray D.A."/>
            <person name="Kube M."/>
            <person name="Reinhardt R."/>
            <person name="Pringle T.H."/>
            <person name="Taylor J."/>
            <person name="Jones R.C."/>
            <person name="Nixon B."/>
            <person name="Dacheux J.L."/>
            <person name="Niwa H."/>
            <person name="Sekita Y."/>
            <person name="Huang X."/>
            <person name="Stark A."/>
            <person name="Kheradpour P."/>
            <person name="Kellis M."/>
            <person name="Flicek P."/>
            <person name="Chen Y."/>
            <person name="Webber C."/>
            <person name="Hardison R."/>
            <person name="Nelson J."/>
            <person name="Hallsworth-Pepin K."/>
            <person name="Delehaunty K."/>
            <person name="Markovic C."/>
            <person name="Minx P."/>
            <person name="Feng Y."/>
            <person name="Kremitzki C."/>
            <person name="Mitreva M."/>
            <person name="Glasscock J."/>
            <person name="Wylie T."/>
            <person name="Wohldmann P."/>
            <person name="Thiru P."/>
            <person name="Nhan M.N."/>
            <person name="Pohl C.S."/>
            <person name="Smith S.M."/>
            <person name="Hou S."/>
            <person name="Nefedov M."/>
            <person name="de Jong P.J."/>
            <person name="Renfree M.B."/>
            <person name="Mardis E.R."/>
            <person name="Wilson R.K."/>
        </authorList>
    </citation>
    <scope>NUCLEOTIDE SEQUENCE [LARGE SCALE GENOMIC DNA]</scope>
    <source>
        <strain evidence="22 23">Glennie</strain>
    </source>
</reference>
<keyword evidence="7" id="KW-0964">Secreted</keyword>
<evidence type="ECO:0000256" key="3">
    <source>
        <dbReference type="ARBA" id="ARBA00004609"/>
    </source>
</evidence>
<dbReference type="FunCoup" id="A0A6I8P5B9">
    <property type="interactions" value="589"/>
</dbReference>
<reference evidence="22" key="3">
    <citation type="submission" date="2025-09" db="UniProtKB">
        <authorList>
            <consortium name="Ensembl"/>
        </authorList>
    </citation>
    <scope>IDENTIFICATION</scope>
    <source>
        <strain evidence="22">Glennie</strain>
    </source>
</reference>
<evidence type="ECO:0000256" key="17">
    <source>
        <dbReference type="ARBA" id="ARBA00023180"/>
    </source>
</evidence>
<keyword evidence="19" id="KW-0449">Lipoprotein</keyword>
<dbReference type="GO" id="GO:0045087">
    <property type="term" value="P:innate immune response"/>
    <property type="evidence" value="ECO:0007669"/>
    <property type="project" value="UniProtKB-KW"/>
</dbReference>
<evidence type="ECO:0000256" key="13">
    <source>
        <dbReference type="ARBA" id="ARBA00022859"/>
    </source>
</evidence>
<evidence type="ECO:0000313" key="23">
    <source>
        <dbReference type="Proteomes" id="UP000002279"/>
    </source>
</evidence>
<dbReference type="GeneTree" id="ENSGT00390000005689"/>
<evidence type="ECO:0000256" key="1">
    <source>
        <dbReference type="ARBA" id="ARBA00004285"/>
    </source>
</evidence>
<keyword evidence="12" id="KW-0677">Repeat</keyword>
<keyword evidence="11" id="KW-0732">Signal</keyword>
<reference evidence="22" key="2">
    <citation type="submission" date="2025-08" db="UniProtKB">
        <authorList>
            <consortium name="Ensembl"/>
        </authorList>
    </citation>
    <scope>IDENTIFICATION</scope>
    <source>
        <strain evidence="22">Glennie</strain>
    </source>
</reference>
<feature type="compositionally biased region" description="Low complexity" evidence="21">
    <location>
        <begin position="71"/>
        <end position="82"/>
    </location>
</feature>
<evidence type="ECO:0000256" key="18">
    <source>
        <dbReference type="ARBA" id="ARBA00023198"/>
    </source>
</evidence>
<proteinExistence type="predicted"/>
<keyword evidence="16" id="KW-1015">Disulfide bond</keyword>
<evidence type="ECO:0000256" key="20">
    <source>
        <dbReference type="ARBA" id="ARBA00031013"/>
    </source>
</evidence>
<dbReference type="GO" id="GO:0034142">
    <property type="term" value="P:toll-like receptor 4 signaling pathway"/>
    <property type="evidence" value="ECO:0000318"/>
    <property type="project" value="GO_Central"/>
</dbReference>
<accession>A0A6I8P5B9</accession>
<feature type="region of interest" description="Disordered" evidence="21">
    <location>
        <begin position="48"/>
        <end position="84"/>
    </location>
</feature>
<dbReference type="GO" id="GO:0071222">
    <property type="term" value="P:cellular response to lipopolysaccharide"/>
    <property type="evidence" value="ECO:0000318"/>
    <property type="project" value="GO_Central"/>
</dbReference>
<evidence type="ECO:0000256" key="11">
    <source>
        <dbReference type="ARBA" id="ARBA00022729"/>
    </source>
</evidence>
<dbReference type="PROSITE" id="PS51450">
    <property type="entry name" value="LRR"/>
    <property type="match status" value="1"/>
</dbReference>
<dbReference type="PANTHER" id="PTHR10630">
    <property type="entry name" value="MONOCYTE DIFFERENTIATION ANTIGEN CD14"/>
    <property type="match status" value="1"/>
</dbReference>
<evidence type="ECO:0000256" key="14">
    <source>
        <dbReference type="ARBA" id="ARBA00023034"/>
    </source>
</evidence>
<evidence type="ECO:0000256" key="4">
    <source>
        <dbReference type="ARBA" id="ARBA00004613"/>
    </source>
</evidence>
<comment type="subcellular location">
    <subcellularLocation>
        <location evidence="3">Cell membrane</location>
        <topology evidence="3">Lipid-anchor</topology>
        <topology evidence="3">GPI-anchor</topology>
    </subcellularLocation>
    <subcellularLocation>
        <location evidence="2">Golgi apparatus</location>
    </subcellularLocation>
    <subcellularLocation>
        <location evidence="1">Membrane raft</location>
    </subcellularLocation>
    <subcellularLocation>
        <location evidence="4">Secreted</location>
    </subcellularLocation>
</comment>
<evidence type="ECO:0000313" key="22">
    <source>
        <dbReference type="Ensembl" id="ENSOANP00000049200.1"/>
    </source>
</evidence>
<dbReference type="GO" id="GO:0001530">
    <property type="term" value="F:lipopolysaccharide binding"/>
    <property type="evidence" value="ECO:0000318"/>
    <property type="project" value="GO_Central"/>
</dbReference>
<dbReference type="GO" id="GO:0001819">
    <property type="term" value="P:positive regulation of cytokine production"/>
    <property type="evidence" value="ECO:0000318"/>
    <property type="project" value="GO_Central"/>
</dbReference>
<dbReference type="Gene3D" id="3.80.10.10">
    <property type="entry name" value="Ribonuclease Inhibitor"/>
    <property type="match status" value="1"/>
</dbReference>
<dbReference type="GO" id="GO:0005576">
    <property type="term" value="C:extracellular region"/>
    <property type="evidence" value="ECO:0007669"/>
    <property type="project" value="UniProtKB-SubCell"/>
</dbReference>
<evidence type="ECO:0000256" key="6">
    <source>
        <dbReference type="ARBA" id="ARBA00022475"/>
    </source>
</evidence>
<dbReference type="Ensembl" id="ENSOANT00000072466.1">
    <property type="protein sequence ID" value="ENSOANP00000049200.1"/>
    <property type="gene ID" value="ENSOANG00000036493.1"/>
</dbReference>
<evidence type="ECO:0000256" key="15">
    <source>
        <dbReference type="ARBA" id="ARBA00023136"/>
    </source>
</evidence>
<keyword evidence="13" id="KW-0391">Immunity</keyword>
<sequence>MGWAFQRSLRAHSLPVPFHPPPLPWIAEQKAEEGGGYRGKGIGWVQVQEGNNPPEFRKRGEASGREVGDPSQESSELSALSERPVDPGETMVLLWLLMLTTLPRPATGCSLDEEAHRCSCNFTGPDPAWNQAILCLTASEVELRAGGRDLGPFLKKGLQDPEPLVETLRALRIRRLTLGEVAIPGALLGALLRVLGYTRLKELELDKLVVTGPLPPPAPGVDGPPLTALRLSNVSWEAAGPGRGRRGDGLAGLWPWLDAGLQELKVTGSGLERLPCPASGTFPALSSLDLSDNPALGEAGTAAALCPGAFPGLRVLGLRDTGLSTTDPLCAALAGARVPLEILDLSRNALADTEDCIWPPSLRTLNLEHNRPRKKPDLGTLEKLEDGPVAEAPNSPFASHPLGLLAGAAAWALLAAAGD</sequence>
<evidence type="ECO:0000256" key="2">
    <source>
        <dbReference type="ARBA" id="ARBA00004555"/>
    </source>
</evidence>
<dbReference type="OMA" id="KAKGMCY"/>
<keyword evidence="10" id="KW-0336">GPI-anchor</keyword>
<evidence type="ECO:0000256" key="12">
    <source>
        <dbReference type="ARBA" id="ARBA00022737"/>
    </source>
</evidence>
<evidence type="ECO:0000256" key="8">
    <source>
        <dbReference type="ARBA" id="ARBA00022588"/>
    </source>
</evidence>
<dbReference type="AlphaFoldDB" id="A0A6I8P5B9"/>
<dbReference type="GO" id="GO:0045121">
    <property type="term" value="C:membrane raft"/>
    <property type="evidence" value="ECO:0000318"/>
    <property type="project" value="GO_Central"/>
</dbReference>
<dbReference type="Proteomes" id="UP000002279">
    <property type="component" value="Chromosome X2"/>
</dbReference>
<dbReference type="GO" id="GO:0009897">
    <property type="term" value="C:external side of plasma membrane"/>
    <property type="evidence" value="ECO:0000318"/>
    <property type="project" value="GO_Central"/>
</dbReference>
<keyword evidence="15" id="KW-0472">Membrane</keyword>
<evidence type="ECO:0000256" key="16">
    <source>
        <dbReference type="ARBA" id="ARBA00023157"/>
    </source>
</evidence>
<dbReference type="InterPro" id="IPR001611">
    <property type="entry name" value="Leu-rich_rpt"/>
</dbReference>
<dbReference type="InterPro" id="IPR016337">
    <property type="entry name" value="Monocyte_diff_Ag_CD14"/>
</dbReference>
<evidence type="ECO:0000256" key="7">
    <source>
        <dbReference type="ARBA" id="ARBA00022525"/>
    </source>
</evidence>
<keyword evidence="18" id="KW-0395">Inflammatory response</keyword>